<dbReference type="InterPro" id="IPR002347">
    <property type="entry name" value="SDR_fam"/>
</dbReference>
<evidence type="ECO:0000256" key="2">
    <source>
        <dbReference type="ARBA" id="ARBA00023002"/>
    </source>
</evidence>
<evidence type="ECO:0000256" key="1">
    <source>
        <dbReference type="ARBA" id="ARBA00022857"/>
    </source>
</evidence>
<dbReference type="InterPro" id="IPR045017">
    <property type="entry name" value="DECR2-like"/>
</dbReference>
<keyword evidence="1" id="KW-0521">NADP</keyword>
<evidence type="ECO:0000313" key="3">
    <source>
        <dbReference type="EMBL" id="MFC2998817.1"/>
    </source>
</evidence>
<dbReference type="Pfam" id="PF13561">
    <property type="entry name" value="adh_short_C2"/>
    <property type="match status" value="1"/>
</dbReference>
<dbReference type="Proteomes" id="UP001595420">
    <property type="component" value="Unassembled WGS sequence"/>
</dbReference>
<gene>
    <name evidence="3" type="ORF">ACFOD3_02870</name>
</gene>
<proteinExistence type="predicted"/>
<protein>
    <submittedName>
        <fullName evidence="3">SDR family oxidoreductase</fullName>
    </submittedName>
</protein>
<accession>A0ABV7BMI2</accession>
<keyword evidence="2" id="KW-0560">Oxidoreductase</keyword>
<keyword evidence="4" id="KW-1185">Reference proteome</keyword>
<dbReference type="PANTHER" id="PTHR43296:SF2">
    <property type="entry name" value="PEROXISOMAL 2,4-DIENOYL-COA REDUCTASE [(3E)-ENOYL-COA-PRODUCING]"/>
    <property type="match status" value="1"/>
</dbReference>
<dbReference type="PANTHER" id="PTHR43296">
    <property type="entry name" value="PEROXISOMAL 2,4-DIENOYL-COA REDUCTASE"/>
    <property type="match status" value="1"/>
</dbReference>
<dbReference type="RefSeq" id="WP_216834422.1">
    <property type="nucleotide sequence ID" value="NZ_JAFNJS010000001.1"/>
</dbReference>
<dbReference type="EMBL" id="JBHRSB010000001">
    <property type="protein sequence ID" value="MFC2998817.1"/>
    <property type="molecule type" value="Genomic_DNA"/>
</dbReference>
<organism evidence="3 4">
    <name type="scientific">Falsiroseomonas tokyonensis</name>
    <dbReference type="NCBI Taxonomy" id="430521"/>
    <lineage>
        <taxon>Bacteria</taxon>
        <taxon>Pseudomonadati</taxon>
        <taxon>Pseudomonadota</taxon>
        <taxon>Alphaproteobacteria</taxon>
        <taxon>Acetobacterales</taxon>
        <taxon>Roseomonadaceae</taxon>
        <taxon>Falsiroseomonas</taxon>
    </lineage>
</organism>
<reference evidence="4" key="1">
    <citation type="journal article" date="2019" name="Int. J. Syst. Evol. Microbiol.">
        <title>The Global Catalogue of Microorganisms (GCM) 10K type strain sequencing project: providing services to taxonomists for standard genome sequencing and annotation.</title>
        <authorList>
            <consortium name="The Broad Institute Genomics Platform"/>
            <consortium name="The Broad Institute Genome Sequencing Center for Infectious Disease"/>
            <person name="Wu L."/>
            <person name="Ma J."/>
        </authorList>
    </citation>
    <scope>NUCLEOTIDE SEQUENCE [LARGE SCALE GENOMIC DNA]</scope>
    <source>
        <strain evidence="4">CGMCC 1.16855</strain>
    </source>
</reference>
<sequence>MPDPVSGFAPNLFRGRRVFVTGGAGTINLGIARGFAALGADLALCGRNRETLETAAAELRGLGATALPLVADVTDYASLEAAMAASRQTIGAMDVLVCGAAANFPAPAEQMTAEGFRKVIAVDLMGSFNAARAAFTQLKAQRGNIIFVSATNALMPFAFQVHVGAAKAGIDSLMRGLALEWGKHGIRCNSVLPGPIERTEGLSRLLTAEDIDTLKGYVPLGRFGTVEDIANVCCFLASPMGGLLTGVALVADGGQSFSGSAMLAELMMNP</sequence>
<evidence type="ECO:0000313" key="4">
    <source>
        <dbReference type="Proteomes" id="UP001595420"/>
    </source>
</evidence>
<name>A0ABV7BMI2_9PROT</name>
<comment type="caution">
    <text evidence="3">The sequence shown here is derived from an EMBL/GenBank/DDBJ whole genome shotgun (WGS) entry which is preliminary data.</text>
</comment>